<protein>
    <recommendedName>
        <fullName evidence="3">PIN domain-containing protein</fullName>
    </recommendedName>
</protein>
<dbReference type="Proteomes" id="UP000094056">
    <property type="component" value="Unassembled WGS sequence"/>
</dbReference>
<dbReference type="SUPFAM" id="SSF88723">
    <property type="entry name" value="PIN domain-like"/>
    <property type="match status" value="1"/>
</dbReference>
<name>A0A1E3X8Z0_9BACT</name>
<dbReference type="Pfam" id="PF11848">
    <property type="entry name" value="DUF3368"/>
    <property type="match status" value="1"/>
</dbReference>
<dbReference type="Gene3D" id="3.40.50.1010">
    <property type="entry name" value="5'-nuclease"/>
    <property type="match status" value="1"/>
</dbReference>
<reference evidence="1 2" key="1">
    <citation type="submission" date="2016-07" db="EMBL/GenBank/DDBJ databases">
        <title>Draft genome of Scalindua rubra, obtained from a brine-seawater interface in the Red Sea, sheds light on salt adaptation in anammox bacteria.</title>
        <authorList>
            <person name="Speth D.R."/>
            <person name="Lagkouvardos I."/>
            <person name="Wang Y."/>
            <person name="Qian P.-Y."/>
            <person name="Dutilh B.E."/>
            <person name="Jetten M.S."/>
        </authorList>
    </citation>
    <scope>NUCLEOTIDE SEQUENCE [LARGE SCALE GENOMIC DNA]</scope>
    <source>
        <strain evidence="1">BSI-1</strain>
    </source>
</reference>
<gene>
    <name evidence="1" type="ORF">SCARUB_02757</name>
</gene>
<organism evidence="1 2">
    <name type="scientific">Candidatus Scalindua rubra</name>
    <dbReference type="NCBI Taxonomy" id="1872076"/>
    <lineage>
        <taxon>Bacteria</taxon>
        <taxon>Pseudomonadati</taxon>
        <taxon>Planctomycetota</taxon>
        <taxon>Candidatus Brocadiia</taxon>
        <taxon>Candidatus Brocadiales</taxon>
        <taxon>Candidatus Scalinduaceae</taxon>
        <taxon>Candidatus Scalindua</taxon>
    </lineage>
</organism>
<dbReference type="InterPro" id="IPR021799">
    <property type="entry name" value="PIN-like_prokaryotic"/>
</dbReference>
<comment type="caution">
    <text evidence="1">The sequence shown here is derived from an EMBL/GenBank/DDBJ whole genome shotgun (WGS) entry which is preliminary data.</text>
</comment>
<evidence type="ECO:0008006" key="3">
    <source>
        <dbReference type="Google" id="ProtNLM"/>
    </source>
</evidence>
<evidence type="ECO:0000313" key="1">
    <source>
        <dbReference type="EMBL" id="ODS32107.1"/>
    </source>
</evidence>
<dbReference type="AlphaFoldDB" id="A0A1E3X8Z0"/>
<evidence type="ECO:0000313" key="2">
    <source>
        <dbReference type="Proteomes" id="UP000094056"/>
    </source>
</evidence>
<accession>A0A1E3X8Z0</accession>
<dbReference type="EMBL" id="MAYW01000077">
    <property type="protein sequence ID" value="ODS32107.1"/>
    <property type="molecule type" value="Genomic_DNA"/>
</dbReference>
<proteinExistence type="predicted"/>
<dbReference type="InterPro" id="IPR029060">
    <property type="entry name" value="PIN-like_dom_sf"/>
</dbReference>
<sequence length="156" mass="17819">MKILMDSDCLIKLTKGGTKETICYHYEIFIPKMVKKEVVDVGKIKGHSDANLVEKNIKVGMVRVAKEYSRHTKGDQSLIEIFKSGKYDIIATDDIKLTRLLKSTAIPFIFPGLLVYSLYKRRIISQGDAISWLNKISTFISDDEYSTVKLLLEKNR</sequence>